<accession>A0ABV5LSU6</accession>
<evidence type="ECO:0000313" key="6">
    <source>
        <dbReference type="EMBL" id="MFB9377139.1"/>
    </source>
</evidence>
<gene>
    <name evidence="6" type="ORF">ACFFVI_09160</name>
</gene>
<dbReference type="PROSITE" id="PS50983">
    <property type="entry name" value="FE_B12_PBP"/>
    <property type="match status" value="1"/>
</dbReference>
<dbReference type="CDD" id="cd01146">
    <property type="entry name" value="FhuD"/>
    <property type="match status" value="1"/>
</dbReference>
<keyword evidence="3" id="KW-0813">Transport</keyword>
<proteinExistence type="inferred from homology"/>
<feature type="domain" description="Fe/B12 periplasmic-binding" evidence="5">
    <location>
        <begin position="61"/>
        <end position="321"/>
    </location>
</feature>
<keyword evidence="4" id="KW-0732">Signal</keyword>
<protein>
    <submittedName>
        <fullName evidence="6">ABC transporter substrate-binding protein</fullName>
    </submittedName>
</protein>
<comment type="caution">
    <text evidence="6">The sequence shown here is derived from an EMBL/GenBank/DDBJ whole genome shotgun (WGS) entry which is preliminary data.</text>
</comment>
<dbReference type="InterPro" id="IPR002491">
    <property type="entry name" value="ABC_transptr_periplasmic_BD"/>
</dbReference>
<evidence type="ECO:0000259" key="5">
    <source>
        <dbReference type="PROSITE" id="PS50983"/>
    </source>
</evidence>
<dbReference type="RefSeq" id="WP_380135052.1">
    <property type="nucleotide sequence ID" value="NZ_JBHLUI010000003.1"/>
</dbReference>
<dbReference type="SUPFAM" id="SSF53807">
    <property type="entry name" value="Helical backbone' metal receptor"/>
    <property type="match status" value="1"/>
</dbReference>
<dbReference type="Gene3D" id="3.40.50.1980">
    <property type="entry name" value="Nitrogenase molybdenum iron protein domain"/>
    <property type="match status" value="2"/>
</dbReference>
<dbReference type="PANTHER" id="PTHR30532">
    <property type="entry name" value="IRON III DICITRATE-BINDING PERIPLASMIC PROTEIN"/>
    <property type="match status" value="1"/>
</dbReference>
<organism evidence="6 7">
    <name type="scientific">Kineococcus gynurae</name>
    <dbReference type="NCBI Taxonomy" id="452979"/>
    <lineage>
        <taxon>Bacteria</taxon>
        <taxon>Bacillati</taxon>
        <taxon>Actinomycetota</taxon>
        <taxon>Actinomycetes</taxon>
        <taxon>Kineosporiales</taxon>
        <taxon>Kineosporiaceae</taxon>
        <taxon>Kineococcus</taxon>
    </lineage>
</organism>
<sequence length="321" mass="33567">MLRTTLRPVPFVLAGALLLTGCESVARSVGAAPVETAAGVTEERVVEHAAGTTRISGTPQRVVVLDSGELDAVTSLGVVPVGAIETEGLLEELAEVHGFDASTVANVGAISEPNLEAIAALRPDLILSNTVRDGDRYEQLSAIAPTVMAGDLGAVWKDNFTLDAEALNRSAEAEEILADYRARVDEVAEQWSDPASTEISVLRFMGGGEVRAYGRGSFIGSVLKDVGFVWPAAIDTAENRVELTTETLAQAEADVIFWSPGFGDAGRTEVANVTAGPLWGSLGAVRAGSAYEVSDDTWFLGLGPSGADGVLDDLEDIAARR</sequence>
<dbReference type="Proteomes" id="UP001589748">
    <property type="component" value="Unassembled WGS sequence"/>
</dbReference>
<evidence type="ECO:0000256" key="4">
    <source>
        <dbReference type="ARBA" id="ARBA00022729"/>
    </source>
</evidence>
<dbReference type="EMBL" id="JBHMDM010000004">
    <property type="protein sequence ID" value="MFB9377139.1"/>
    <property type="molecule type" value="Genomic_DNA"/>
</dbReference>
<dbReference type="PROSITE" id="PS51257">
    <property type="entry name" value="PROKAR_LIPOPROTEIN"/>
    <property type="match status" value="1"/>
</dbReference>
<dbReference type="InterPro" id="IPR051313">
    <property type="entry name" value="Bact_iron-sidero_bind"/>
</dbReference>
<evidence type="ECO:0000256" key="1">
    <source>
        <dbReference type="ARBA" id="ARBA00004196"/>
    </source>
</evidence>
<comment type="similarity">
    <text evidence="2">Belongs to the bacterial solute-binding protein 8 family.</text>
</comment>
<evidence type="ECO:0000256" key="3">
    <source>
        <dbReference type="ARBA" id="ARBA00022448"/>
    </source>
</evidence>
<dbReference type="PANTHER" id="PTHR30532:SF25">
    <property type="entry name" value="IRON(III) DICITRATE-BINDING PERIPLASMIC PROTEIN"/>
    <property type="match status" value="1"/>
</dbReference>
<comment type="subcellular location">
    <subcellularLocation>
        <location evidence="1">Cell envelope</location>
    </subcellularLocation>
</comment>
<keyword evidence="7" id="KW-1185">Reference proteome</keyword>
<evidence type="ECO:0000313" key="7">
    <source>
        <dbReference type="Proteomes" id="UP001589748"/>
    </source>
</evidence>
<dbReference type="Pfam" id="PF01497">
    <property type="entry name" value="Peripla_BP_2"/>
    <property type="match status" value="1"/>
</dbReference>
<name>A0ABV5LSU6_9ACTN</name>
<reference evidence="6 7" key="1">
    <citation type="submission" date="2024-09" db="EMBL/GenBank/DDBJ databases">
        <authorList>
            <person name="Sun Q."/>
            <person name="Mori K."/>
        </authorList>
    </citation>
    <scope>NUCLEOTIDE SEQUENCE [LARGE SCALE GENOMIC DNA]</scope>
    <source>
        <strain evidence="6 7">TISTR 1856</strain>
    </source>
</reference>
<evidence type="ECO:0000256" key="2">
    <source>
        <dbReference type="ARBA" id="ARBA00008814"/>
    </source>
</evidence>